<dbReference type="GO" id="GO:0070038">
    <property type="term" value="F:rRNA (pseudouridine-N3-)-methyltransferase activity"/>
    <property type="evidence" value="ECO:0007669"/>
    <property type="project" value="UniProtKB-UniRule"/>
</dbReference>
<gene>
    <name evidence="5" type="primary">rlmH</name>
    <name evidence="6" type="ORF">C095_08605</name>
</gene>
<dbReference type="EC" id="2.1.1.177" evidence="5"/>
<dbReference type="PIRSF" id="PIRSF004505">
    <property type="entry name" value="MT_bac"/>
    <property type="match status" value="1"/>
</dbReference>
<evidence type="ECO:0000256" key="4">
    <source>
        <dbReference type="ARBA" id="ARBA00038303"/>
    </source>
</evidence>
<dbReference type="CDD" id="cd18081">
    <property type="entry name" value="RlmH-like"/>
    <property type="match status" value="1"/>
</dbReference>
<evidence type="ECO:0000256" key="2">
    <source>
        <dbReference type="ARBA" id="ARBA00022679"/>
    </source>
</evidence>
<dbReference type="HAMAP" id="MF_00658">
    <property type="entry name" value="23SrRNA_methyltr_H"/>
    <property type="match status" value="1"/>
</dbReference>
<dbReference type="PANTHER" id="PTHR33603:SF1">
    <property type="entry name" value="RIBOSOMAL RNA LARGE SUBUNIT METHYLTRANSFERASE H"/>
    <property type="match status" value="1"/>
</dbReference>
<reference evidence="6 7" key="1">
    <citation type="submission" date="2013-08" db="EMBL/GenBank/DDBJ databases">
        <title>An opportunistic ruminal bacterium that causes liver abscesses in cattle.</title>
        <authorList>
            <person name="Benahmed F.H."/>
            <person name="Rasmussen M."/>
            <person name="Harbottle H."/>
            <person name="Soppet D."/>
            <person name="Nagaraja T.G."/>
            <person name="Davidson M."/>
        </authorList>
    </citation>
    <scope>NUCLEOTIDE SEQUENCE [LARGE SCALE GENOMIC DNA]</scope>
    <source>
        <strain evidence="6 7">B35</strain>
    </source>
</reference>
<comment type="similarity">
    <text evidence="4 5">Belongs to the RNA methyltransferase RlmH family.</text>
</comment>
<feature type="binding site" evidence="5">
    <location>
        <position position="104"/>
    </location>
    <ligand>
        <name>S-adenosyl-L-methionine</name>
        <dbReference type="ChEBI" id="CHEBI:59789"/>
    </ligand>
</feature>
<dbReference type="AlphaFoldDB" id="A0A017H699"/>
<comment type="function">
    <text evidence="5">Specifically methylates the pseudouridine at position 1915 (m3Psi1915) in 23S rRNA.</text>
</comment>
<dbReference type="InterPro" id="IPR003742">
    <property type="entry name" value="RlmH-like"/>
</dbReference>
<dbReference type="EMBL" id="AUZI01000021">
    <property type="protein sequence ID" value="KID48787.1"/>
    <property type="molecule type" value="Genomic_DNA"/>
</dbReference>
<evidence type="ECO:0000313" key="6">
    <source>
        <dbReference type="EMBL" id="KID48787.1"/>
    </source>
</evidence>
<accession>A0A017H699</accession>
<keyword evidence="1 5" id="KW-0489">Methyltransferase</keyword>
<evidence type="ECO:0000256" key="1">
    <source>
        <dbReference type="ARBA" id="ARBA00022603"/>
    </source>
</evidence>
<sequence length="155" mass="18079">MNVSIVCVGKVKDKYILDGIAEFQKRLQPFVKFDILEVKEYGKEQSPTQAMEKETGELISVLERLGGYHILLDVKGKERDSLEMAKHLEGLQVQGKSRVNFIIGGSDGYTDALRKYCQERLSFSKFTFPHQLMRLILIEQIYRWFSINHHIKYHK</sequence>
<dbReference type="InterPro" id="IPR029026">
    <property type="entry name" value="tRNA_m1G_MTases_N"/>
</dbReference>
<dbReference type="Proteomes" id="UP000031184">
    <property type="component" value="Unassembled WGS sequence"/>
</dbReference>
<feature type="binding site" evidence="5">
    <location>
        <position position="72"/>
    </location>
    <ligand>
        <name>S-adenosyl-L-methionine</name>
        <dbReference type="ChEBI" id="CHEBI:59789"/>
    </ligand>
</feature>
<keyword evidence="5" id="KW-0963">Cytoplasm</keyword>
<dbReference type="SUPFAM" id="SSF75217">
    <property type="entry name" value="alpha/beta knot"/>
    <property type="match status" value="1"/>
</dbReference>
<evidence type="ECO:0000256" key="5">
    <source>
        <dbReference type="HAMAP-Rule" id="MF_00658"/>
    </source>
</evidence>
<dbReference type="PATRIC" id="fig|1226633.4.peg.1737"/>
<proteinExistence type="inferred from homology"/>
<comment type="catalytic activity">
    <reaction evidence="5">
        <text>pseudouridine(1915) in 23S rRNA + S-adenosyl-L-methionine = N(3)-methylpseudouridine(1915) in 23S rRNA + S-adenosyl-L-homocysteine + H(+)</text>
        <dbReference type="Rhea" id="RHEA:42752"/>
        <dbReference type="Rhea" id="RHEA-COMP:10221"/>
        <dbReference type="Rhea" id="RHEA-COMP:10222"/>
        <dbReference type="ChEBI" id="CHEBI:15378"/>
        <dbReference type="ChEBI" id="CHEBI:57856"/>
        <dbReference type="ChEBI" id="CHEBI:59789"/>
        <dbReference type="ChEBI" id="CHEBI:65314"/>
        <dbReference type="ChEBI" id="CHEBI:74486"/>
        <dbReference type="EC" id="2.1.1.177"/>
    </reaction>
</comment>
<keyword evidence="2 5" id="KW-0808">Transferase</keyword>
<evidence type="ECO:0000313" key="7">
    <source>
        <dbReference type="Proteomes" id="UP000031184"/>
    </source>
</evidence>
<comment type="caution">
    <text evidence="5">Lacks conserved residue(s) required for the propagation of feature annotation.</text>
</comment>
<comment type="subunit">
    <text evidence="5">Homodimer.</text>
</comment>
<dbReference type="Pfam" id="PF02590">
    <property type="entry name" value="SPOUT_MTase"/>
    <property type="match status" value="1"/>
</dbReference>
<organism evidence="6 7">
    <name type="scientific">Fusobacterium necrophorum subsp. funduliforme B35</name>
    <dbReference type="NCBI Taxonomy" id="1226633"/>
    <lineage>
        <taxon>Bacteria</taxon>
        <taxon>Fusobacteriati</taxon>
        <taxon>Fusobacteriota</taxon>
        <taxon>Fusobacteriia</taxon>
        <taxon>Fusobacteriales</taxon>
        <taxon>Fusobacteriaceae</taxon>
        <taxon>Fusobacterium</taxon>
    </lineage>
</organism>
<dbReference type="RefSeq" id="WP_027131526.1">
    <property type="nucleotide sequence ID" value="NZ_AOJP01000004.1"/>
</dbReference>
<keyword evidence="3 5" id="KW-0949">S-adenosyl-L-methionine</keyword>
<dbReference type="PANTHER" id="PTHR33603">
    <property type="entry name" value="METHYLTRANSFERASE"/>
    <property type="match status" value="1"/>
</dbReference>
<dbReference type="Gene3D" id="3.40.1280.10">
    <property type="match status" value="1"/>
</dbReference>
<evidence type="ECO:0000256" key="3">
    <source>
        <dbReference type="ARBA" id="ARBA00022691"/>
    </source>
</evidence>
<name>A0A017H699_9FUSO</name>
<dbReference type="InterPro" id="IPR029028">
    <property type="entry name" value="Alpha/beta_knot_MTases"/>
</dbReference>
<dbReference type="GO" id="GO:0005737">
    <property type="term" value="C:cytoplasm"/>
    <property type="evidence" value="ECO:0007669"/>
    <property type="project" value="UniProtKB-SubCell"/>
</dbReference>
<comment type="caution">
    <text evidence="6">The sequence shown here is derived from an EMBL/GenBank/DDBJ whole genome shotgun (WGS) entry which is preliminary data.</text>
</comment>
<comment type="subcellular location">
    <subcellularLocation>
        <location evidence="5">Cytoplasm</location>
    </subcellularLocation>
</comment>
<dbReference type="OrthoDB" id="9806643at2"/>
<protein>
    <recommendedName>
        <fullName evidence="5">Ribosomal RNA large subunit methyltransferase H</fullName>
        <ecNumber evidence="5">2.1.1.177</ecNumber>
    </recommendedName>
    <alternativeName>
        <fullName evidence="5">23S rRNA (pseudouridine1915-N3)-methyltransferase</fullName>
    </alternativeName>
    <alternativeName>
        <fullName evidence="5">23S rRNA m3Psi1915 methyltransferase</fullName>
    </alternativeName>
    <alternativeName>
        <fullName evidence="5">rRNA (pseudouridine-N3-)-methyltransferase RlmH</fullName>
    </alternativeName>
</protein>
<keyword evidence="5" id="KW-0698">rRNA processing</keyword>